<accession>A0A2R4X3S5</accession>
<feature type="domain" description="YprB ribonuclease H-like" evidence="2">
    <location>
        <begin position="277"/>
        <end position="451"/>
    </location>
</feature>
<dbReference type="RefSeq" id="WP_108383887.1">
    <property type="nucleotide sequence ID" value="NZ_CP028858.1"/>
</dbReference>
<dbReference type="InterPro" id="IPR010995">
    <property type="entry name" value="DNA_repair_Rad51/TF_NusA_a-hlx"/>
</dbReference>
<feature type="compositionally biased region" description="Polar residues" evidence="1">
    <location>
        <begin position="461"/>
        <end position="480"/>
    </location>
</feature>
<evidence type="ECO:0000256" key="1">
    <source>
        <dbReference type="SAM" id="MobiDB-lite"/>
    </source>
</evidence>
<feature type="region of interest" description="Disordered" evidence="1">
    <location>
        <begin position="458"/>
        <end position="480"/>
    </location>
</feature>
<reference evidence="3 4" key="1">
    <citation type="submission" date="2018-04" db="EMBL/GenBank/DDBJ databases">
        <title>Halococcoides cellulosivorans gen. nov., sp. nov., an extremely halophilic cellulose-utilizing haloarchaeon from hypersaline lakes.</title>
        <authorList>
            <person name="Sorokin D.Y."/>
            <person name="Toshchakov S.V."/>
            <person name="Samarov N.I."/>
            <person name="Korzhenkov A."/>
            <person name="Kublanov I.V."/>
        </authorList>
    </citation>
    <scope>NUCLEOTIDE SEQUENCE [LARGE SCALE GENOMIC DNA]</scope>
    <source>
        <strain evidence="3 4">HArcel1</strain>
    </source>
</reference>
<dbReference type="Gene3D" id="3.30.420.10">
    <property type="entry name" value="Ribonuclease H-like superfamily/Ribonuclease H"/>
    <property type="match status" value="1"/>
</dbReference>
<dbReference type="Gene3D" id="1.10.150.20">
    <property type="entry name" value="5' to 3' exonuclease, C-terminal subdomain"/>
    <property type="match status" value="1"/>
</dbReference>
<dbReference type="GO" id="GO:0000166">
    <property type="term" value="F:nucleotide binding"/>
    <property type="evidence" value="ECO:0007669"/>
    <property type="project" value="InterPro"/>
</dbReference>
<dbReference type="InterPro" id="IPR038720">
    <property type="entry name" value="YprB_RNase_H-like_dom"/>
</dbReference>
<dbReference type="GeneID" id="36513317"/>
<dbReference type="Pfam" id="PF14520">
    <property type="entry name" value="HHH_5"/>
    <property type="match status" value="1"/>
</dbReference>
<dbReference type="AlphaFoldDB" id="A0A2R4X3S5"/>
<dbReference type="SUPFAM" id="SSF53098">
    <property type="entry name" value="Ribonuclease H-like"/>
    <property type="match status" value="1"/>
</dbReference>
<dbReference type="InterPro" id="IPR036397">
    <property type="entry name" value="RNaseH_sf"/>
</dbReference>
<name>A0A2R4X3S5_9EURY</name>
<dbReference type="InterPro" id="IPR012337">
    <property type="entry name" value="RNaseH-like_sf"/>
</dbReference>
<dbReference type="GO" id="GO:0003676">
    <property type="term" value="F:nucleic acid binding"/>
    <property type="evidence" value="ECO:0007669"/>
    <property type="project" value="InterPro"/>
</dbReference>
<dbReference type="SUPFAM" id="SSF47794">
    <property type="entry name" value="Rad51 N-terminal domain-like"/>
    <property type="match status" value="1"/>
</dbReference>
<dbReference type="Proteomes" id="UP000244727">
    <property type="component" value="Chromosome"/>
</dbReference>
<evidence type="ECO:0000313" key="4">
    <source>
        <dbReference type="Proteomes" id="UP000244727"/>
    </source>
</evidence>
<sequence length="480" mass="52892">MTGRLGLTIYSNDALLKLDDAQFQDSIEYFDPDVVAIPSPHHERTVQRLAPPETDSIVLHRPRGTGPATSTSGSVALVHVSDIAALSALIALESENTFDPTGETYVLSDQLAVAIDPINLESRLDGIDAYRDAFPTSDLDGSYTHLTTEAHPTYHHQWGELTVRGVMPGATERLGRHQTDIAHLDLHADGTICAKARSADRFGLRAVKQVGRSRVTKLWEEGYRDRSDIARADIQDLSSPSGIGRPTAETMIASARAIVDGEVQRRSEATLPSAEPVFIDIETDGLTPTMVWLIGVLNRQGGESYMSFLARDPDEPGQAVEAFASWWSANAADRPLVAYNGRKFDIPILEEHIERHCPEHLDAFEDARVVDPYFWATVRDNAFLPGRTNRLEDVASGLGWDHDETGLSGATVGRRFQEWAADPSPETELDWERHERYCEDDVRALAHVYDAIDAPVRTERQTNASGSTPTNTAQGTLSDF</sequence>
<gene>
    <name evidence="3" type="ORF">HARCEL1_12380</name>
</gene>
<dbReference type="EMBL" id="CP028858">
    <property type="protein sequence ID" value="AWB28439.1"/>
    <property type="molecule type" value="Genomic_DNA"/>
</dbReference>
<keyword evidence="4" id="KW-1185">Reference proteome</keyword>
<evidence type="ECO:0000259" key="2">
    <source>
        <dbReference type="Pfam" id="PF13482"/>
    </source>
</evidence>
<evidence type="ECO:0000313" key="3">
    <source>
        <dbReference type="EMBL" id="AWB28439.1"/>
    </source>
</evidence>
<dbReference type="Pfam" id="PF13482">
    <property type="entry name" value="RNase_H_2"/>
    <property type="match status" value="1"/>
</dbReference>
<protein>
    <recommendedName>
        <fullName evidence="2">YprB ribonuclease H-like domain-containing protein</fullName>
    </recommendedName>
</protein>
<dbReference type="KEGG" id="harc:HARCEL1_12380"/>
<organism evidence="3 4">
    <name type="scientific">Halococcoides cellulosivorans</name>
    <dbReference type="NCBI Taxonomy" id="1679096"/>
    <lineage>
        <taxon>Archaea</taxon>
        <taxon>Methanobacteriati</taxon>
        <taxon>Methanobacteriota</taxon>
        <taxon>Stenosarchaea group</taxon>
        <taxon>Halobacteria</taxon>
        <taxon>Halobacteriales</taxon>
        <taxon>Haloarculaceae</taxon>
        <taxon>Halococcoides</taxon>
    </lineage>
</organism>
<proteinExistence type="predicted"/>